<dbReference type="AlphaFoldDB" id="A0A8S1LXE5"/>
<dbReference type="InterPro" id="IPR019734">
    <property type="entry name" value="TPR_rpt"/>
</dbReference>
<name>A0A8S1LXE5_PARPR</name>
<evidence type="ECO:0000313" key="3">
    <source>
        <dbReference type="EMBL" id="CAD8070213.1"/>
    </source>
</evidence>
<reference evidence="3" key="1">
    <citation type="submission" date="2021-01" db="EMBL/GenBank/DDBJ databases">
        <authorList>
            <consortium name="Genoscope - CEA"/>
            <person name="William W."/>
        </authorList>
    </citation>
    <scope>NUCLEOTIDE SEQUENCE</scope>
</reference>
<dbReference type="OMA" id="RACNIEM"/>
<sequence>MNVLEQSLKQIQELHIKGQYRKAYEQLKQLGTDLEAYDPNFKVFERRACNIEMLAAFYTEYGSVALKLSLLEISKECVQCAFYYLKGFANINLFILNVLTYQRINFWLCRYLDSIHLLKSLLNVVPNSLIHYKIEIYINIANSQRAWCFYDDAEVSINQAEQLANLLNPSYQNDLLKTNILFLKARLYMDTDRSKYGLDFALDCLQQREMLLPRDHPDIAIAMELVAKINFSQNLVQEAQKYHDQAYKMKIKAFGLHNFETIDSINEKGRLLLSSKKEQQAMHYFQLIGEISQVLLGPLNQYQALSYNNLGCALFNVGKYEASIQQHSNALFIYEKLCGQEHSKLVFSLNQMANANKLLNRPKAAFMIWKRCQTILEKNPQINSKQLNAIKSSLQGLSIQEED</sequence>
<keyword evidence="1" id="KW-0677">Repeat</keyword>
<dbReference type="Proteomes" id="UP000688137">
    <property type="component" value="Unassembled WGS sequence"/>
</dbReference>
<dbReference type="Pfam" id="PF13374">
    <property type="entry name" value="TPR_10"/>
    <property type="match status" value="1"/>
</dbReference>
<organism evidence="3 4">
    <name type="scientific">Paramecium primaurelia</name>
    <dbReference type="NCBI Taxonomy" id="5886"/>
    <lineage>
        <taxon>Eukaryota</taxon>
        <taxon>Sar</taxon>
        <taxon>Alveolata</taxon>
        <taxon>Ciliophora</taxon>
        <taxon>Intramacronucleata</taxon>
        <taxon>Oligohymenophorea</taxon>
        <taxon>Peniculida</taxon>
        <taxon>Parameciidae</taxon>
        <taxon>Paramecium</taxon>
    </lineage>
</organism>
<proteinExistence type="predicted"/>
<accession>A0A8S1LXE5</accession>
<evidence type="ECO:0000256" key="1">
    <source>
        <dbReference type="ARBA" id="ARBA00022737"/>
    </source>
</evidence>
<keyword evidence="2" id="KW-0802">TPR repeat</keyword>
<dbReference type="PANTHER" id="PTHR45641">
    <property type="entry name" value="TETRATRICOPEPTIDE REPEAT PROTEIN (AFU_ORTHOLOGUE AFUA_6G03870)"/>
    <property type="match status" value="1"/>
</dbReference>
<protein>
    <recommendedName>
        <fullName evidence="5">Tetratricopeptide repeat protein</fullName>
    </recommendedName>
</protein>
<keyword evidence="4" id="KW-1185">Reference proteome</keyword>
<dbReference type="SMART" id="SM00028">
    <property type="entry name" value="TPR"/>
    <property type="match status" value="3"/>
</dbReference>
<evidence type="ECO:0000313" key="4">
    <source>
        <dbReference type="Proteomes" id="UP000688137"/>
    </source>
</evidence>
<comment type="caution">
    <text evidence="3">The sequence shown here is derived from an EMBL/GenBank/DDBJ whole genome shotgun (WGS) entry which is preliminary data.</text>
</comment>
<gene>
    <name evidence="3" type="ORF">PPRIM_AZ9-3.1.T0450115</name>
</gene>
<evidence type="ECO:0008006" key="5">
    <source>
        <dbReference type="Google" id="ProtNLM"/>
    </source>
</evidence>
<evidence type="ECO:0000256" key="2">
    <source>
        <dbReference type="ARBA" id="ARBA00022803"/>
    </source>
</evidence>
<dbReference type="EMBL" id="CAJJDM010000045">
    <property type="protein sequence ID" value="CAD8070213.1"/>
    <property type="molecule type" value="Genomic_DNA"/>
</dbReference>